<dbReference type="Gene3D" id="2.30.38.10">
    <property type="entry name" value="Luciferase, Domain 3"/>
    <property type="match status" value="1"/>
</dbReference>
<dbReference type="Gene3D" id="3.30.559.30">
    <property type="entry name" value="Nonribosomal peptide synthetase, condensation domain"/>
    <property type="match status" value="2"/>
</dbReference>
<dbReference type="RefSeq" id="WP_142940932.1">
    <property type="nucleotide sequence ID" value="NZ_VIKR01000001.1"/>
</dbReference>
<dbReference type="Pfam" id="PF18563">
    <property type="entry name" value="TubC_N"/>
    <property type="match status" value="1"/>
</dbReference>
<dbReference type="Pfam" id="PF00501">
    <property type="entry name" value="AMP-binding"/>
    <property type="match status" value="1"/>
</dbReference>
<sequence>MQVHEILKLLSKNGVFLFLDGVNLKFKCTMGALETDQRELIKNNKSEIIEYLREYELSKTRITKVVPINREKDIDIFPLSFTQHRFWLAHKLSKTKNELNIPGFQEIRSKVDLMELEDVLRKLFTKHEVLRTKYVELEGVPYQKVFSNIEIPLTIERLNSKTDEIDWCRISSLLNKERTKAFDLKVEFPVRFLLIQLNKNHFIFHYTFHHIASDGYSLGIFYRDFRRFYGFDEVSDLSTATSINQYVDYAEWQRKFVDSDSAVQQLDYWRCQLSNAPLYHSLSIMEHTATQEVNRCLVYRNCVSGEVSKELKNFCEAKGVTVFIFLHTVLVVLLARYTNETDLLVGTPVSGRHREGTQDLMGVFVNSLVLRSEIDLNSSFLELMNVNTKTILEAFDNQDLPFDKLVQELAPDRRLNSHPFFQIMFAVQENLDEQIFNADKQLQLSDELKSLERVTTTFSEFDLSLHVTVKSNKTQVEWVYNERSFESEYIKSLADSFLCIINFVVSGKNVKSLSQLKLAELPVLNGAQRESLTQSSISNQFIGDVLGTTSEKCFDAHKQVKYYILSRSLQLQPVCAAGELYIEASGNNEFNTIGKAVVIDGVEGDLQKTLLKTGIYARNVGGVIKLLKNDKVVSRYSIQQQCELINARLQEYGDIQDSFVYVHKAGRYNSLLVAYIVGKANSSDRLKLRRALLKHLLNKSELSYLPNQFVFCEAIKSNNDQKPDIKALPVIKQLDFSVDKVSPRNRLEQIIHKIWCDLLNKESICVNDNFFNIGGHSLNATQLNNLVSKELQIELSLSEIFENPTIAGIAKAIDDSKTSSSLPVTIPVTKRNNTKLSYAQQRIWFIDRLGNGSSQYNMPGHIYIEKELNVDAFQATLSQIIDRHRVLKSIFSEIEGEPYQTVVKKQNVPLAVLDYSNLENIPKHIDSLIDDEASKKFDLTKEIPIRVMAVKISSARFAVVYTIHHIACDGWSLEIFHNELKALYLINITSKDDELEPLHLQYSDYAMWQKNWLQGDILDKQLDYWRLKLKGLPSVHSLPLDFERPSVQTYQGKLLNSRLDSRTLSRVKSLCNQKGITLFIFFQSVFALLISKFSNESDVVIGTPVSGRFHKDLEPLIGYFVNSVVLRSRLSNDSSFAEFLDNNKKMILEAFSYQHLPFEKLVDEISPQRDLSYNAVFQIMFSYHGFFKENDVGNDISSEKNTEFKKQALSNITIRTDLELVVRELIDSINISWIINESLFEDYFVISLSKYFNELIDEILNLHECDQLSKPIRDFSLLDEKNKVAILNLTKSRAKNISKSYLLHELVENQARKTPDAIAICQNYNLQLSYQELNARANFVAKYLSRLKVRNEELIGVRYECSISAVVAILGVLKAGAAYLPLDPTYPIDRVRAIIKDSNVRLLLAEESVKECQESLSAEIVCLNLHSLNEKFRSLGNINKACLADSNSKQSNGQLAYAIYTSGSTGKPKGVTIEHRSIVESTLTRIDYYKNADRFLLLSSFAFDSSIAGLFWTLTTGGTLLTVTQDTKLRLDKLTEYMRSNFVVESLLLPNLLEELLLINKHTHKNLKAKRLIVAGDTCDKNLPAKSKKLFPEADFFNEYGPTEASVWSSVYRAVELNDSKGSLSIGETIESLSAYVLDENLNPLPIGVIGQLYLSGYQLARGYYEKSALTSSKFLPCPYSQKAGERMYATGDLVRLGGDGKLDFIGRIDNQIKVRGFRVELSEITYNLLCHNSIEQCVTVCRKSNLNENVIISYITSSEYAEFSNDKIQDVLNDYLSHKLPQYMIPAYFVLLERLPVNHNGKIDLKNLPQPDITANKSYIFERPKNELEREILKVWSKLLKLEESQVSITADFFSLGGHSLLTTRLISQLRELFGLELSVQNIFQNPTIKKIATIIELEQNKLQLKQKQEESDNNLANQNQLEEGVF</sequence>
<dbReference type="Gene3D" id="1.10.1200.10">
    <property type="entry name" value="ACP-like"/>
    <property type="match status" value="2"/>
</dbReference>
<feature type="domain" description="Carrier" evidence="4">
    <location>
        <begin position="1824"/>
        <end position="1901"/>
    </location>
</feature>
<dbReference type="GO" id="GO:0003824">
    <property type="term" value="F:catalytic activity"/>
    <property type="evidence" value="ECO:0007669"/>
    <property type="project" value="InterPro"/>
</dbReference>
<dbReference type="PANTHER" id="PTHR45527">
    <property type="entry name" value="NONRIBOSOMAL PEPTIDE SYNTHETASE"/>
    <property type="match status" value="1"/>
</dbReference>
<feature type="domain" description="Carrier" evidence="4">
    <location>
        <begin position="742"/>
        <end position="817"/>
    </location>
</feature>
<dbReference type="PANTHER" id="PTHR45527:SF1">
    <property type="entry name" value="FATTY ACID SYNTHASE"/>
    <property type="match status" value="1"/>
</dbReference>
<evidence type="ECO:0000256" key="3">
    <source>
        <dbReference type="ARBA" id="ARBA00022553"/>
    </source>
</evidence>
<reference evidence="5 6" key="1">
    <citation type="submission" date="2019-06" db="EMBL/GenBank/DDBJ databases">
        <title>Draft genome of Aliikangiella marina GYP-15.</title>
        <authorList>
            <person name="Wang G."/>
        </authorList>
    </citation>
    <scope>NUCLEOTIDE SEQUENCE [LARGE SCALE GENOMIC DNA]</scope>
    <source>
        <strain evidence="5 6">GYP-15</strain>
    </source>
</reference>
<dbReference type="Gene3D" id="3.40.50.980">
    <property type="match status" value="2"/>
</dbReference>
<comment type="caution">
    <text evidence="5">The sequence shown here is derived from an EMBL/GenBank/DDBJ whole genome shotgun (WGS) entry which is preliminary data.</text>
</comment>
<dbReference type="Proteomes" id="UP000317839">
    <property type="component" value="Unassembled WGS sequence"/>
</dbReference>
<proteinExistence type="predicted"/>
<dbReference type="OrthoDB" id="9757559at2"/>
<dbReference type="NCBIfam" id="TIGR01733">
    <property type="entry name" value="AA-adenyl-dom"/>
    <property type="match status" value="1"/>
</dbReference>
<evidence type="ECO:0000256" key="2">
    <source>
        <dbReference type="ARBA" id="ARBA00022450"/>
    </source>
</evidence>
<dbReference type="PROSITE" id="PS50075">
    <property type="entry name" value="CARRIER"/>
    <property type="match status" value="2"/>
</dbReference>
<dbReference type="GO" id="GO:0043041">
    <property type="term" value="P:amino acid activation for nonribosomal peptide biosynthetic process"/>
    <property type="evidence" value="ECO:0007669"/>
    <property type="project" value="TreeGrafter"/>
</dbReference>
<name>A0A545TJF3_9GAMM</name>
<dbReference type="GO" id="GO:0044550">
    <property type="term" value="P:secondary metabolite biosynthetic process"/>
    <property type="evidence" value="ECO:0007669"/>
    <property type="project" value="TreeGrafter"/>
</dbReference>
<dbReference type="GO" id="GO:0031177">
    <property type="term" value="F:phosphopantetheine binding"/>
    <property type="evidence" value="ECO:0007669"/>
    <property type="project" value="InterPro"/>
</dbReference>
<dbReference type="SUPFAM" id="SSF52777">
    <property type="entry name" value="CoA-dependent acyltransferases"/>
    <property type="match status" value="4"/>
</dbReference>
<dbReference type="InterPro" id="IPR036736">
    <property type="entry name" value="ACP-like_sf"/>
</dbReference>
<evidence type="ECO:0000313" key="6">
    <source>
        <dbReference type="Proteomes" id="UP000317839"/>
    </source>
</evidence>
<dbReference type="FunFam" id="3.40.50.980:FF:000001">
    <property type="entry name" value="Non-ribosomal peptide synthetase"/>
    <property type="match status" value="1"/>
</dbReference>
<dbReference type="InterPro" id="IPR023213">
    <property type="entry name" value="CAT-like_dom_sf"/>
</dbReference>
<dbReference type="CDD" id="cd19531">
    <property type="entry name" value="LCL_NRPS-like"/>
    <property type="match status" value="2"/>
</dbReference>
<keyword evidence="6" id="KW-1185">Reference proteome</keyword>
<dbReference type="Gene3D" id="1.10.10.1830">
    <property type="entry name" value="Non-ribosomal peptide synthase, adenylation domain"/>
    <property type="match status" value="1"/>
</dbReference>
<dbReference type="InterPro" id="IPR006162">
    <property type="entry name" value="Ppantetheine_attach_site"/>
</dbReference>
<dbReference type="InterPro" id="IPR045851">
    <property type="entry name" value="AMP-bd_C_sf"/>
</dbReference>
<dbReference type="SMART" id="SM00823">
    <property type="entry name" value="PKS_PP"/>
    <property type="match status" value="2"/>
</dbReference>
<dbReference type="InterPro" id="IPR000873">
    <property type="entry name" value="AMP-dep_synth/lig_dom"/>
</dbReference>
<dbReference type="InterPro" id="IPR001242">
    <property type="entry name" value="Condensation_dom"/>
</dbReference>
<comment type="cofactor">
    <cofactor evidence="1">
        <name>pantetheine 4'-phosphate</name>
        <dbReference type="ChEBI" id="CHEBI:47942"/>
    </cofactor>
</comment>
<dbReference type="Pfam" id="PF00668">
    <property type="entry name" value="Condensation"/>
    <property type="match status" value="2"/>
</dbReference>
<dbReference type="EMBL" id="VIKR01000001">
    <property type="protein sequence ID" value="TQV77360.1"/>
    <property type="molecule type" value="Genomic_DNA"/>
</dbReference>
<dbReference type="InterPro" id="IPR010071">
    <property type="entry name" value="AA_adenyl_dom"/>
</dbReference>
<dbReference type="CDD" id="cd05930">
    <property type="entry name" value="A_NRPS"/>
    <property type="match status" value="1"/>
</dbReference>
<keyword evidence="3" id="KW-0597">Phosphoprotein</keyword>
<organism evidence="5 6">
    <name type="scientific">Aliikangiella marina</name>
    <dbReference type="NCBI Taxonomy" id="1712262"/>
    <lineage>
        <taxon>Bacteria</taxon>
        <taxon>Pseudomonadati</taxon>
        <taxon>Pseudomonadota</taxon>
        <taxon>Gammaproteobacteria</taxon>
        <taxon>Oceanospirillales</taxon>
        <taxon>Pleioneaceae</taxon>
        <taxon>Aliikangiella</taxon>
    </lineage>
</organism>
<dbReference type="Gene3D" id="3.30.300.30">
    <property type="match status" value="2"/>
</dbReference>
<evidence type="ECO:0000256" key="1">
    <source>
        <dbReference type="ARBA" id="ARBA00001957"/>
    </source>
</evidence>
<accession>A0A545TJF3</accession>
<evidence type="ECO:0000259" key="4">
    <source>
        <dbReference type="PROSITE" id="PS50075"/>
    </source>
</evidence>
<protein>
    <submittedName>
        <fullName evidence="5">Amino acid adenylation domain-containing protein</fullName>
    </submittedName>
</protein>
<dbReference type="InterPro" id="IPR009081">
    <property type="entry name" value="PP-bd_ACP"/>
</dbReference>
<dbReference type="InterPro" id="IPR041464">
    <property type="entry name" value="TubC_N"/>
</dbReference>
<evidence type="ECO:0000313" key="5">
    <source>
        <dbReference type="EMBL" id="TQV77360.1"/>
    </source>
</evidence>
<dbReference type="SUPFAM" id="SSF56801">
    <property type="entry name" value="Acetyl-CoA synthetase-like"/>
    <property type="match status" value="2"/>
</dbReference>
<dbReference type="SUPFAM" id="SSF47336">
    <property type="entry name" value="ACP-like"/>
    <property type="match status" value="2"/>
</dbReference>
<gene>
    <name evidence="5" type="ORF">FLL45_05290</name>
</gene>
<dbReference type="PROSITE" id="PS00012">
    <property type="entry name" value="PHOSPHOPANTETHEINE"/>
    <property type="match status" value="1"/>
</dbReference>
<dbReference type="InterPro" id="IPR020806">
    <property type="entry name" value="PKS_PP-bd"/>
</dbReference>
<dbReference type="Pfam" id="PF00550">
    <property type="entry name" value="PP-binding"/>
    <property type="match status" value="2"/>
</dbReference>
<dbReference type="GO" id="GO:0005737">
    <property type="term" value="C:cytoplasm"/>
    <property type="evidence" value="ECO:0007669"/>
    <property type="project" value="TreeGrafter"/>
</dbReference>
<dbReference type="Gene3D" id="3.30.559.10">
    <property type="entry name" value="Chloramphenicol acetyltransferase-like domain"/>
    <property type="match status" value="2"/>
</dbReference>
<dbReference type="FunFam" id="1.10.1200.10:FF:000005">
    <property type="entry name" value="Nonribosomal peptide synthetase 1"/>
    <property type="match status" value="2"/>
</dbReference>
<keyword evidence="2" id="KW-0596">Phosphopantetheine</keyword>
<dbReference type="InterPro" id="IPR044894">
    <property type="entry name" value="TubC_N_sf"/>
</dbReference>